<organism evidence="2 3">
    <name type="scientific">Enterococcus faecalis</name>
    <name type="common">Streptococcus faecalis</name>
    <dbReference type="NCBI Taxonomy" id="1351"/>
    <lineage>
        <taxon>Bacteria</taxon>
        <taxon>Bacillati</taxon>
        <taxon>Bacillota</taxon>
        <taxon>Bacilli</taxon>
        <taxon>Lactobacillales</taxon>
        <taxon>Enterococcaceae</taxon>
        <taxon>Enterococcus</taxon>
    </lineage>
</organism>
<name>A0A855UE27_ENTFL</name>
<keyword evidence="1" id="KW-0472">Membrane</keyword>
<feature type="transmembrane region" description="Helical" evidence="1">
    <location>
        <begin position="247"/>
        <end position="266"/>
    </location>
</feature>
<dbReference type="PANTHER" id="PTHR21530:SF7">
    <property type="entry name" value="TRAB DOMAIN-CONTAINING PROTEIN"/>
    <property type="match status" value="1"/>
</dbReference>
<dbReference type="InterPro" id="IPR002816">
    <property type="entry name" value="TraB/PrgY/GumN_fam"/>
</dbReference>
<dbReference type="CDD" id="cd14726">
    <property type="entry name" value="TraB_PrgY-like"/>
    <property type="match status" value="1"/>
</dbReference>
<feature type="transmembrane region" description="Helical" evidence="1">
    <location>
        <begin position="304"/>
        <end position="325"/>
    </location>
</feature>
<reference evidence="2 3" key="1">
    <citation type="submission" date="2018-04" db="EMBL/GenBank/DDBJ databases">
        <authorList>
            <person name="Van Tyne D."/>
        </authorList>
    </citation>
    <scope>NUCLEOTIDE SEQUENCE [LARGE SCALE GENOMIC DNA]</scope>
    <source>
        <strain evidence="2 3">B2535</strain>
    </source>
</reference>
<dbReference type="Pfam" id="PF01963">
    <property type="entry name" value="TraB_PrgY_gumN"/>
    <property type="match status" value="1"/>
</dbReference>
<evidence type="ECO:0000313" key="2">
    <source>
        <dbReference type="EMBL" id="PTN72583.1"/>
    </source>
</evidence>
<dbReference type="EMBL" id="PZZH01000004">
    <property type="protein sequence ID" value="PTN72583.1"/>
    <property type="molecule type" value="Genomic_DNA"/>
</dbReference>
<dbReference type="Proteomes" id="UP000244140">
    <property type="component" value="Unassembled WGS sequence"/>
</dbReference>
<dbReference type="NCBIfam" id="TIGR00261">
    <property type="entry name" value="traB"/>
    <property type="match status" value="1"/>
</dbReference>
<feature type="transmembrane region" description="Helical" evidence="1">
    <location>
        <begin position="358"/>
        <end position="381"/>
    </location>
</feature>
<keyword evidence="1" id="KW-0812">Transmembrane</keyword>
<keyword evidence="1" id="KW-1133">Transmembrane helix</keyword>
<dbReference type="RefSeq" id="WP_002399362.1">
    <property type="nucleotide sequence ID" value="NZ_JAASLM010000019.1"/>
</dbReference>
<evidence type="ECO:0000313" key="3">
    <source>
        <dbReference type="Proteomes" id="UP000244140"/>
    </source>
</evidence>
<sequence>MEEDIVRLFYKGSEIILIGTSHISAESADLVRKTIQEENPDTICIEWDEKRYKKNIHPDEWDDTDIVKIIKNKQFPVFIFGVIYKLFQKKVSQDMNSLVGKEFVVAVDESKKLNIKFYLIDRDSSLTFKRAWRMLNFREKVKLPYAFGKIFEGAEETEEEVQNLLESENFEPVFEELKESYPNLWEVFVTERDDYLATKIQNTANGKTVAVLGKAHLKGVSDRLKNNQKSDLKKLEIIPPKKFGSKLLEWIVPGILLILLGVSFYQGTQVGIEQLLRWLLWNGGLSALFTIFALGHPLTVLTSLIFAPLATLLPMVSVGVFSAIVEATVRKPKVKDFQTMDLDLQSLKTIYKNRVLRVFLVFFLSSLGGLLGNIIGGLGIVKNLF</sequence>
<accession>A0A855UE27</accession>
<dbReference type="PANTHER" id="PTHR21530">
    <property type="entry name" value="PHEROMONE SHUTDOWN PROTEIN"/>
    <property type="match status" value="1"/>
</dbReference>
<dbReference type="AlphaFoldDB" id="A0A855UE27"/>
<proteinExistence type="predicted"/>
<dbReference type="InterPro" id="IPR005230">
    <property type="entry name" value="TraB_bac"/>
</dbReference>
<dbReference type="InterPro" id="IPR046345">
    <property type="entry name" value="TraB_PrgY-like"/>
</dbReference>
<evidence type="ECO:0000256" key="1">
    <source>
        <dbReference type="SAM" id="Phobius"/>
    </source>
</evidence>
<feature type="transmembrane region" description="Helical" evidence="1">
    <location>
        <begin position="278"/>
        <end position="298"/>
    </location>
</feature>
<protein>
    <submittedName>
        <fullName evidence="2">TraB family protein</fullName>
    </submittedName>
</protein>
<gene>
    <name evidence="2" type="ORF">DAI13_17410</name>
</gene>
<comment type="caution">
    <text evidence="2">The sequence shown here is derived from an EMBL/GenBank/DDBJ whole genome shotgun (WGS) entry which is preliminary data.</text>
</comment>